<name>A0A8K1CD08_PYTOL</name>
<accession>A0A8K1CD08</accession>
<evidence type="ECO:0000313" key="1">
    <source>
        <dbReference type="EMBL" id="TMW60753.1"/>
    </source>
</evidence>
<keyword evidence="2" id="KW-1185">Reference proteome</keyword>
<dbReference type="AlphaFoldDB" id="A0A8K1CD08"/>
<proteinExistence type="predicted"/>
<reference evidence="1" key="1">
    <citation type="submission" date="2019-03" db="EMBL/GenBank/DDBJ databases">
        <title>Long read genome sequence of the mycoparasitic Pythium oligandrum ATCC 38472 isolated from sugarbeet rhizosphere.</title>
        <authorList>
            <person name="Gaulin E."/>
        </authorList>
    </citation>
    <scope>NUCLEOTIDE SEQUENCE</scope>
    <source>
        <strain evidence="1">ATCC 38472_TT</strain>
    </source>
</reference>
<sequence>MPSREISANEKSIEEQLHLQRIFRHLAFDFPLERLESKLQKLSEKLCNKHMTGNHDGFDGTRNSKIHSENEVEHAKYLRERSKYIATVQEEANNGKELVATKHQIDATALLYAYEKLGCTLPHGRAQAEEMIWEINDNLDGMISYDEFERSYLRARSDRTGLEPSELFFLICFLMFDKECAGQITLDDAMKIFYLKYDASMEEEMEIHFGHHLDHGVHVISFTEYRDAILKRSMQLIDQQAAVAKTGKHMKRV</sequence>
<dbReference type="SUPFAM" id="SSF47473">
    <property type="entry name" value="EF-hand"/>
    <property type="match status" value="1"/>
</dbReference>
<dbReference type="InterPro" id="IPR011992">
    <property type="entry name" value="EF-hand-dom_pair"/>
</dbReference>
<dbReference type="Gene3D" id="1.10.238.10">
    <property type="entry name" value="EF-hand"/>
    <property type="match status" value="1"/>
</dbReference>
<organism evidence="1 2">
    <name type="scientific">Pythium oligandrum</name>
    <name type="common">Mycoparasitic fungus</name>
    <dbReference type="NCBI Taxonomy" id="41045"/>
    <lineage>
        <taxon>Eukaryota</taxon>
        <taxon>Sar</taxon>
        <taxon>Stramenopiles</taxon>
        <taxon>Oomycota</taxon>
        <taxon>Peronosporomycetes</taxon>
        <taxon>Pythiales</taxon>
        <taxon>Pythiaceae</taxon>
        <taxon>Pythium</taxon>
    </lineage>
</organism>
<gene>
    <name evidence="1" type="ORF">Poli38472_000795</name>
</gene>
<comment type="caution">
    <text evidence="1">The sequence shown here is derived from an EMBL/GenBank/DDBJ whole genome shotgun (WGS) entry which is preliminary data.</text>
</comment>
<evidence type="ECO:0000313" key="2">
    <source>
        <dbReference type="Proteomes" id="UP000794436"/>
    </source>
</evidence>
<dbReference type="OrthoDB" id="26525at2759"/>
<protein>
    <submittedName>
        <fullName evidence="1">Uncharacterized protein</fullName>
    </submittedName>
</protein>
<dbReference type="EMBL" id="SPLM01000108">
    <property type="protein sequence ID" value="TMW60753.1"/>
    <property type="molecule type" value="Genomic_DNA"/>
</dbReference>
<dbReference type="Proteomes" id="UP000794436">
    <property type="component" value="Unassembled WGS sequence"/>
</dbReference>